<keyword evidence="3" id="KW-1185">Reference proteome</keyword>
<evidence type="ECO:0000313" key="2">
    <source>
        <dbReference type="EMBL" id="GFH21634.1"/>
    </source>
</evidence>
<feature type="non-terminal residue" evidence="2">
    <location>
        <position position="1"/>
    </location>
</feature>
<reference evidence="2 3" key="1">
    <citation type="submission" date="2020-02" db="EMBL/GenBank/DDBJ databases">
        <title>Draft genome sequence of Haematococcus lacustris strain NIES-144.</title>
        <authorList>
            <person name="Morimoto D."/>
            <person name="Nakagawa S."/>
            <person name="Yoshida T."/>
            <person name="Sawayama S."/>
        </authorList>
    </citation>
    <scope>NUCLEOTIDE SEQUENCE [LARGE SCALE GENOMIC DNA]</scope>
    <source>
        <strain evidence="2 3">NIES-144</strain>
    </source>
</reference>
<proteinExistence type="predicted"/>
<gene>
    <name evidence="2" type="ORF">HaLaN_18982</name>
</gene>
<feature type="compositionally biased region" description="Polar residues" evidence="1">
    <location>
        <begin position="86"/>
        <end position="95"/>
    </location>
</feature>
<dbReference type="Proteomes" id="UP000485058">
    <property type="component" value="Unassembled WGS sequence"/>
</dbReference>
<organism evidence="2 3">
    <name type="scientific">Haematococcus lacustris</name>
    <name type="common">Green alga</name>
    <name type="synonym">Haematococcus pluvialis</name>
    <dbReference type="NCBI Taxonomy" id="44745"/>
    <lineage>
        <taxon>Eukaryota</taxon>
        <taxon>Viridiplantae</taxon>
        <taxon>Chlorophyta</taxon>
        <taxon>core chlorophytes</taxon>
        <taxon>Chlorophyceae</taxon>
        <taxon>CS clade</taxon>
        <taxon>Chlamydomonadales</taxon>
        <taxon>Haematococcaceae</taxon>
        <taxon>Haematococcus</taxon>
    </lineage>
</organism>
<dbReference type="EMBL" id="BLLF01001870">
    <property type="protein sequence ID" value="GFH21634.1"/>
    <property type="molecule type" value="Genomic_DNA"/>
</dbReference>
<feature type="region of interest" description="Disordered" evidence="1">
    <location>
        <begin position="37"/>
        <end position="95"/>
    </location>
</feature>
<feature type="compositionally biased region" description="Low complexity" evidence="1">
    <location>
        <begin position="41"/>
        <end position="85"/>
    </location>
</feature>
<protein>
    <submittedName>
        <fullName evidence="2">Uncharacterized protein</fullName>
    </submittedName>
</protein>
<evidence type="ECO:0000256" key="1">
    <source>
        <dbReference type="SAM" id="MobiDB-lite"/>
    </source>
</evidence>
<feature type="non-terminal residue" evidence="2">
    <location>
        <position position="148"/>
    </location>
</feature>
<dbReference type="AlphaFoldDB" id="A0A699ZSA5"/>
<name>A0A699ZSA5_HAELA</name>
<accession>A0A699ZSA5</accession>
<sequence>RALPQVADTDLRRYRARHFAATPASYPRATHEVVDHPGLWTPSASSSPSTSNQTAYSSTWQLMSSSASPGASTSSTMRGSSASQSHKSQVKSMSRARTFTLTTISYTTTCRQAGAIAAKRTSRFAMMPWRMSCAPSHDSSSQGRAGPA</sequence>
<comment type="caution">
    <text evidence="2">The sequence shown here is derived from an EMBL/GenBank/DDBJ whole genome shotgun (WGS) entry which is preliminary data.</text>
</comment>
<evidence type="ECO:0000313" key="3">
    <source>
        <dbReference type="Proteomes" id="UP000485058"/>
    </source>
</evidence>